<dbReference type="RefSeq" id="WP_010037140.1">
    <property type="nucleotide sequence ID" value="NZ_CP025958.1"/>
</dbReference>
<name>A0A2Z3GPH9_9BACT</name>
<evidence type="ECO:0000313" key="2">
    <source>
        <dbReference type="EMBL" id="AWM35703.1"/>
    </source>
</evidence>
<proteinExistence type="predicted"/>
<feature type="chain" id="PRO_5016428408" evidence="1">
    <location>
        <begin position="22"/>
        <end position="194"/>
    </location>
</feature>
<dbReference type="EMBL" id="CP025958">
    <property type="protein sequence ID" value="AWM35703.1"/>
    <property type="molecule type" value="Genomic_DNA"/>
</dbReference>
<dbReference type="AlphaFoldDB" id="A0A2Z3GPH9"/>
<evidence type="ECO:0000256" key="1">
    <source>
        <dbReference type="SAM" id="SignalP"/>
    </source>
</evidence>
<reference evidence="2 3" key="1">
    <citation type="submission" date="2018-01" db="EMBL/GenBank/DDBJ databases">
        <title>G. obscuriglobus.</title>
        <authorList>
            <person name="Franke J."/>
            <person name="Blomberg W."/>
            <person name="Selmecki A."/>
        </authorList>
    </citation>
    <scope>NUCLEOTIDE SEQUENCE [LARGE SCALE GENOMIC DNA]</scope>
    <source>
        <strain evidence="2 3">DSM 5831</strain>
    </source>
</reference>
<organism evidence="2 3">
    <name type="scientific">Gemmata obscuriglobus</name>
    <dbReference type="NCBI Taxonomy" id="114"/>
    <lineage>
        <taxon>Bacteria</taxon>
        <taxon>Pseudomonadati</taxon>
        <taxon>Planctomycetota</taxon>
        <taxon>Planctomycetia</taxon>
        <taxon>Gemmatales</taxon>
        <taxon>Gemmataceae</taxon>
        <taxon>Gemmata</taxon>
    </lineage>
</organism>
<feature type="signal peptide" evidence="1">
    <location>
        <begin position="1"/>
        <end position="21"/>
    </location>
</feature>
<dbReference type="KEGG" id="gog:C1280_00795"/>
<sequence length="194" mass="20507">MTTPLRLLAFLSAFSIWAGHANRSAAGESGDLKGTLIDRAEGWRNVKDAKPAHLVYAAANTHNGKVILRQSITYRRGAGARVVVEAEKTMPAAGARAAYGVNPDYTFIVGRGGGGKPWSLQGLGKTADGEMQRMLANRYLLAIEPWQVFLHAGLPDAIAADSTDIVSVVDDDPSQGLTKVTLTTPAAEASAVHN</sequence>
<protein>
    <submittedName>
        <fullName evidence="2">Uncharacterized protein</fullName>
    </submittedName>
</protein>
<dbReference type="Proteomes" id="UP000245802">
    <property type="component" value="Chromosome"/>
</dbReference>
<evidence type="ECO:0000313" key="3">
    <source>
        <dbReference type="Proteomes" id="UP000245802"/>
    </source>
</evidence>
<gene>
    <name evidence="2" type="ORF">C1280_00795</name>
</gene>
<keyword evidence="3" id="KW-1185">Reference proteome</keyword>
<keyword evidence="1" id="KW-0732">Signal</keyword>
<accession>A0A2Z3GPH9</accession>